<protein>
    <recommendedName>
        <fullName evidence="4">Small ribosomal subunit protein bS18</fullName>
    </recommendedName>
</protein>
<name>A0A1F4V4L3_UNCKA</name>
<dbReference type="PANTHER" id="PTHR13479:SF40">
    <property type="entry name" value="SMALL RIBOSOMAL SUBUNIT PROTEIN BS18M"/>
    <property type="match status" value="1"/>
</dbReference>
<comment type="similarity">
    <text evidence="1 4 5">Belongs to the bacterial ribosomal protein bS18 family.</text>
</comment>
<reference evidence="6 7" key="1">
    <citation type="journal article" date="2016" name="Nat. Commun.">
        <title>Thousands of microbial genomes shed light on interconnected biogeochemical processes in an aquifer system.</title>
        <authorList>
            <person name="Anantharaman K."/>
            <person name="Brown C.T."/>
            <person name="Hug L.A."/>
            <person name="Sharon I."/>
            <person name="Castelle C.J."/>
            <person name="Probst A.J."/>
            <person name="Thomas B.C."/>
            <person name="Singh A."/>
            <person name="Wilkins M.J."/>
            <person name="Karaoz U."/>
            <person name="Brodie E.L."/>
            <person name="Williams K.H."/>
            <person name="Hubbard S.S."/>
            <person name="Banfield J.F."/>
        </authorList>
    </citation>
    <scope>NUCLEOTIDE SEQUENCE [LARGE SCALE GENOMIC DNA]</scope>
</reference>
<keyword evidence="2 4" id="KW-0689">Ribosomal protein</keyword>
<organism evidence="6 7">
    <name type="scientific">candidate division WWE3 bacterium RIFCSPLOWO2_01_FULL_39_13</name>
    <dbReference type="NCBI Taxonomy" id="1802624"/>
    <lineage>
        <taxon>Bacteria</taxon>
        <taxon>Katanobacteria</taxon>
    </lineage>
</organism>
<dbReference type="GO" id="GO:0070181">
    <property type="term" value="F:small ribosomal subunit rRNA binding"/>
    <property type="evidence" value="ECO:0007669"/>
    <property type="project" value="TreeGrafter"/>
</dbReference>
<dbReference type="InterPro" id="IPR036870">
    <property type="entry name" value="Ribosomal_bS18_sf"/>
</dbReference>
<comment type="caution">
    <text evidence="6">The sequence shown here is derived from an EMBL/GenBank/DDBJ whole genome shotgun (WGS) entry which is preliminary data.</text>
</comment>
<evidence type="ECO:0000256" key="5">
    <source>
        <dbReference type="RuleBase" id="RU003910"/>
    </source>
</evidence>
<dbReference type="NCBIfam" id="TIGR00165">
    <property type="entry name" value="S18"/>
    <property type="match status" value="1"/>
</dbReference>
<evidence type="ECO:0000313" key="7">
    <source>
        <dbReference type="Proteomes" id="UP000178771"/>
    </source>
</evidence>
<dbReference type="PRINTS" id="PR00974">
    <property type="entry name" value="RIBOSOMALS18"/>
</dbReference>
<dbReference type="GO" id="GO:1990904">
    <property type="term" value="C:ribonucleoprotein complex"/>
    <property type="evidence" value="ECO:0007669"/>
    <property type="project" value="UniProtKB-KW"/>
</dbReference>
<gene>
    <name evidence="4" type="primary">rpsR</name>
    <name evidence="6" type="ORF">A2982_02875</name>
</gene>
<dbReference type="Gene3D" id="4.10.640.10">
    <property type="entry name" value="Ribosomal protein S18"/>
    <property type="match status" value="1"/>
</dbReference>
<evidence type="ECO:0000256" key="4">
    <source>
        <dbReference type="HAMAP-Rule" id="MF_00270"/>
    </source>
</evidence>
<dbReference type="SUPFAM" id="SSF46911">
    <property type="entry name" value="Ribosomal protein S18"/>
    <property type="match status" value="1"/>
</dbReference>
<dbReference type="PANTHER" id="PTHR13479">
    <property type="entry name" value="30S RIBOSOMAL PROTEIN S18"/>
    <property type="match status" value="1"/>
</dbReference>
<dbReference type="EMBL" id="MEVH01000022">
    <property type="protein sequence ID" value="OGC51483.1"/>
    <property type="molecule type" value="Genomic_DNA"/>
</dbReference>
<evidence type="ECO:0000256" key="2">
    <source>
        <dbReference type="ARBA" id="ARBA00022980"/>
    </source>
</evidence>
<dbReference type="GO" id="GO:0005840">
    <property type="term" value="C:ribosome"/>
    <property type="evidence" value="ECO:0007669"/>
    <property type="project" value="UniProtKB-KW"/>
</dbReference>
<dbReference type="AlphaFoldDB" id="A0A1F4V4L3"/>
<dbReference type="GO" id="GO:0006412">
    <property type="term" value="P:translation"/>
    <property type="evidence" value="ECO:0007669"/>
    <property type="project" value="UniProtKB-UniRule"/>
</dbReference>
<evidence type="ECO:0000256" key="3">
    <source>
        <dbReference type="ARBA" id="ARBA00023274"/>
    </source>
</evidence>
<proteinExistence type="inferred from homology"/>
<keyword evidence="4" id="KW-0699">rRNA-binding</keyword>
<dbReference type="STRING" id="1802624.A2982_02875"/>
<keyword evidence="4" id="KW-0694">RNA-binding</keyword>
<dbReference type="InterPro" id="IPR001648">
    <property type="entry name" value="Ribosomal_bS18"/>
</dbReference>
<evidence type="ECO:0000313" key="6">
    <source>
        <dbReference type="EMBL" id="OGC51483.1"/>
    </source>
</evidence>
<dbReference type="Pfam" id="PF01084">
    <property type="entry name" value="Ribosomal_S18"/>
    <property type="match status" value="1"/>
</dbReference>
<keyword evidence="3 4" id="KW-0687">Ribonucleoprotein</keyword>
<sequence>MPKKKKKPAKPAPRRLRLAKKVFLKDIDYKNIEVIKQFLSPRFKILPRKVTGLNAKMQTQLKLELKKARIMGLLPFTDRHILR</sequence>
<accession>A0A1F4V4L3</accession>
<evidence type="ECO:0000256" key="1">
    <source>
        <dbReference type="ARBA" id="ARBA00005589"/>
    </source>
</evidence>
<dbReference type="HAMAP" id="MF_00270">
    <property type="entry name" value="Ribosomal_bS18"/>
    <property type="match status" value="1"/>
</dbReference>
<dbReference type="Proteomes" id="UP000178771">
    <property type="component" value="Unassembled WGS sequence"/>
</dbReference>
<comment type="subunit">
    <text evidence="4">Part of the 30S ribosomal subunit. Forms a tight heterodimer with protein bS6.</text>
</comment>
<comment type="function">
    <text evidence="4">Binds as a heterodimer with protein bS6 to the central domain of the 16S rRNA, where it helps stabilize the platform of the 30S subunit.</text>
</comment>
<dbReference type="GO" id="GO:0003735">
    <property type="term" value="F:structural constituent of ribosome"/>
    <property type="evidence" value="ECO:0007669"/>
    <property type="project" value="InterPro"/>
</dbReference>